<organism evidence="3 5">
    <name type="scientific">Fusobacterium pseudoperiodonticum</name>
    <dbReference type="NCBI Taxonomy" id="2663009"/>
    <lineage>
        <taxon>Bacteria</taxon>
        <taxon>Fusobacteriati</taxon>
        <taxon>Fusobacteriota</taxon>
        <taxon>Fusobacteriia</taxon>
        <taxon>Fusobacteriales</taxon>
        <taxon>Fusobacteriaceae</taxon>
        <taxon>Fusobacterium</taxon>
    </lineage>
</organism>
<reference evidence="2 4" key="1">
    <citation type="submission" date="2017-11" db="EMBL/GenBank/DDBJ databases">
        <title>Genome sequencing of Fusobacterium periodonticum KCOM 1261.</title>
        <authorList>
            <person name="Kook J.-K."/>
            <person name="Park S.-N."/>
            <person name="Lim Y.K."/>
        </authorList>
    </citation>
    <scope>NUCLEOTIDE SEQUENCE [LARGE SCALE GENOMIC DNA]</scope>
    <source>
        <strain evidence="2 4">KCOM 1261</strain>
    </source>
</reference>
<evidence type="ECO:0000313" key="3">
    <source>
        <dbReference type="EMBL" id="ATV71314.1"/>
    </source>
</evidence>
<proteinExistence type="predicted"/>
<dbReference type="Proteomes" id="UP000230056">
    <property type="component" value="Chromosome"/>
</dbReference>
<dbReference type="AlphaFoldDB" id="A0A2D3PX19"/>
<accession>A0A2D3PX19</accession>
<dbReference type="InterPro" id="IPR047767">
    <property type="entry name" value="PSP1-like"/>
</dbReference>
<dbReference type="EMBL" id="CP024704">
    <property type="protein sequence ID" value="ATV71314.1"/>
    <property type="molecule type" value="Genomic_DNA"/>
</dbReference>
<dbReference type="PANTHER" id="PTHR43830:SF3">
    <property type="entry name" value="PROTEIN PSP1"/>
    <property type="match status" value="1"/>
</dbReference>
<evidence type="ECO:0000259" key="1">
    <source>
        <dbReference type="PROSITE" id="PS51411"/>
    </source>
</evidence>
<name>A0A2D3PX19_9FUSO</name>
<dbReference type="PROSITE" id="PS51411">
    <property type="entry name" value="PSP1_C"/>
    <property type="match status" value="1"/>
</dbReference>
<dbReference type="Proteomes" id="UP000230781">
    <property type="component" value="Chromosome"/>
</dbReference>
<dbReference type="Pfam" id="PF04468">
    <property type="entry name" value="PSP1"/>
    <property type="match status" value="1"/>
</dbReference>
<dbReference type="GO" id="GO:0005737">
    <property type="term" value="C:cytoplasm"/>
    <property type="evidence" value="ECO:0007669"/>
    <property type="project" value="TreeGrafter"/>
</dbReference>
<reference evidence="3 5" key="2">
    <citation type="submission" date="2017-11" db="EMBL/GenBank/DDBJ databases">
        <title>Genome sequencing of Fusobacterium periodonticum KCOM 2555.</title>
        <authorList>
            <person name="Kook J.-K."/>
            <person name="Park S.-N."/>
            <person name="Lim Y.K."/>
        </authorList>
    </citation>
    <scope>NUCLEOTIDE SEQUENCE [LARGE SCALE GENOMIC DNA]</scope>
    <source>
        <strain evidence="3 5">KCOM 2555</strain>
    </source>
</reference>
<evidence type="ECO:0000313" key="4">
    <source>
        <dbReference type="Proteomes" id="UP000230056"/>
    </source>
</evidence>
<dbReference type="RefSeq" id="WP_099997004.1">
    <property type="nucleotide sequence ID" value="NZ_CP024699.1"/>
</dbReference>
<feature type="domain" description="PSP1 C-terminal" evidence="1">
    <location>
        <begin position="81"/>
        <end position="166"/>
    </location>
</feature>
<dbReference type="InterPro" id="IPR007557">
    <property type="entry name" value="PSP1_C"/>
</dbReference>
<sequence length="309" mass="35602">MENNIIDENTQIVSTDPERIHKVLIVTFETTKKRYYFEVLGDETYKKNDKVIVETIRGTELGIASNSPLPMKEKDLVLPIKPVIKLASEKEIEIYNKQRKEADEAFIACKEKIRKHQLEMKLITCEYTFDKSKLIFYFTANGRIDFRELVKDLAVMFKTRIELRQIGVRDEARILGNIGPCGKELCCKTFINKFDSVSVKMARDQGLVINPTKISGVCGRLLCCINYEYSQYEEALKNFPAVNQSVKTEIGEGKVVSISPLNNFLYVDVKDKGISRFSIDDIKFNRKEASILKNMKTKEEIENKILEKE</sequence>
<dbReference type="EMBL" id="CP024699">
    <property type="protein sequence ID" value="ATV59192.1"/>
    <property type="molecule type" value="Genomic_DNA"/>
</dbReference>
<protein>
    <recommendedName>
        <fullName evidence="1">PSP1 C-terminal domain-containing protein</fullName>
    </recommendedName>
</protein>
<evidence type="ECO:0000313" key="5">
    <source>
        <dbReference type="Proteomes" id="UP000230781"/>
    </source>
</evidence>
<dbReference type="PANTHER" id="PTHR43830">
    <property type="entry name" value="PROTEIN PSP1"/>
    <property type="match status" value="1"/>
</dbReference>
<evidence type="ECO:0000313" key="2">
    <source>
        <dbReference type="EMBL" id="ATV59192.1"/>
    </source>
</evidence>
<dbReference type="NCBIfam" id="NF041131">
    <property type="entry name" value="RicT_YaaT_fam"/>
    <property type="match status" value="1"/>
</dbReference>
<gene>
    <name evidence="2" type="ORF">CTM72_05130</name>
    <name evidence="3" type="ORF">CTM98_12020</name>
</gene>